<proteinExistence type="predicted"/>
<gene>
    <name evidence="2" type="primary">hslO_2</name>
    <name evidence="2" type="ORF">NCTC11872_01673</name>
</gene>
<dbReference type="EMBL" id="UASK01000006">
    <property type="protein sequence ID" value="SPX42046.1"/>
    <property type="molecule type" value="Genomic_DNA"/>
</dbReference>
<dbReference type="Gene3D" id="3.55.30.10">
    <property type="entry name" value="Hsp33 domain"/>
    <property type="match status" value="1"/>
</dbReference>
<protein>
    <submittedName>
        <fullName evidence="2">Heat shock protein Hsp33</fullName>
    </submittedName>
</protein>
<dbReference type="InterPro" id="IPR000397">
    <property type="entry name" value="Heat_shock_Hsp33"/>
</dbReference>
<dbReference type="Pfam" id="PF01430">
    <property type="entry name" value="HSP33"/>
    <property type="match status" value="1"/>
</dbReference>
<keyword evidence="2" id="KW-0346">Stress response</keyword>
<evidence type="ECO:0000256" key="1">
    <source>
        <dbReference type="SAM" id="MobiDB-lite"/>
    </source>
</evidence>
<accession>A0A2X1RJC3</accession>
<reference evidence="2 3" key="1">
    <citation type="submission" date="2018-06" db="EMBL/GenBank/DDBJ databases">
        <authorList>
            <consortium name="Pathogen Informatics"/>
            <person name="Doyle S."/>
        </authorList>
    </citation>
    <scope>NUCLEOTIDE SEQUENCE [LARGE SCALE GENOMIC DNA]</scope>
    <source>
        <strain evidence="2 3">NCTC11872</strain>
    </source>
</reference>
<dbReference type="GO" id="GO:0044183">
    <property type="term" value="F:protein folding chaperone"/>
    <property type="evidence" value="ECO:0007669"/>
    <property type="project" value="TreeGrafter"/>
</dbReference>
<dbReference type="InterPro" id="IPR016153">
    <property type="entry name" value="Heat_shock_Hsp33_N"/>
</dbReference>
<dbReference type="GO" id="GO:0051082">
    <property type="term" value="F:unfolded protein binding"/>
    <property type="evidence" value="ECO:0007669"/>
    <property type="project" value="InterPro"/>
</dbReference>
<dbReference type="GO" id="GO:0042026">
    <property type="term" value="P:protein refolding"/>
    <property type="evidence" value="ECO:0007669"/>
    <property type="project" value="TreeGrafter"/>
</dbReference>
<dbReference type="AlphaFoldDB" id="A0A2X1RJC3"/>
<dbReference type="PANTHER" id="PTHR30111">
    <property type="entry name" value="33 KDA CHAPERONIN"/>
    <property type="match status" value="1"/>
</dbReference>
<feature type="region of interest" description="Disordered" evidence="1">
    <location>
        <begin position="87"/>
        <end position="106"/>
    </location>
</feature>
<evidence type="ECO:0000313" key="2">
    <source>
        <dbReference type="EMBL" id="SPX42046.1"/>
    </source>
</evidence>
<organism evidence="2 3">
    <name type="scientific">Haemophilus influenzae</name>
    <dbReference type="NCBI Taxonomy" id="727"/>
    <lineage>
        <taxon>Bacteria</taxon>
        <taxon>Pseudomonadati</taxon>
        <taxon>Pseudomonadota</taxon>
        <taxon>Gammaproteobacteria</taxon>
        <taxon>Pasteurellales</taxon>
        <taxon>Pasteurellaceae</taxon>
        <taxon>Haemophilus</taxon>
    </lineage>
</organism>
<evidence type="ECO:0000313" key="3">
    <source>
        <dbReference type="Proteomes" id="UP000249936"/>
    </source>
</evidence>
<name>A0A2X1RJC3_HAEIF</name>
<dbReference type="SUPFAM" id="SSF64397">
    <property type="entry name" value="Hsp33 domain"/>
    <property type="match status" value="1"/>
</dbReference>
<sequence>MTNQQDYTQDNDKLYRYLFQHRAVRGEWVRLNKTFTDTLNTHQYPKAVQDLLGEMMVATNLLTATLKFDGNITVQIQGDGPLRLALVNGNDQQTNPRPCSSGWQHH</sequence>
<dbReference type="PANTHER" id="PTHR30111:SF1">
    <property type="entry name" value="33 KDA CHAPERONIN"/>
    <property type="match status" value="1"/>
</dbReference>
<dbReference type="GO" id="GO:0005737">
    <property type="term" value="C:cytoplasm"/>
    <property type="evidence" value="ECO:0007669"/>
    <property type="project" value="InterPro"/>
</dbReference>
<feature type="compositionally biased region" description="Polar residues" evidence="1">
    <location>
        <begin position="89"/>
        <end position="106"/>
    </location>
</feature>
<dbReference type="Proteomes" id="UP000249936">
    <property type="component" value="Unassembled WGS sequence"/>
</dbReference>